<accession>A0ABQ2YQF3</accession>
<organism evidence="1 2">
    <name type="scientific">Litchfieldella qijiaojingensis</name>
    <dbReference type="NCBI Taxonomy" id="980347"/>
    <lineage>
        <taxon>Bacteria</taxon>
        <taxon>Pseudomonadati</taxon>
        <taxon>Pseudomonadota</taxon>
        <taxon>Gammaproteobacteria</taxon>
        <taxon>Oceanospirillales</taxon>
        <taxon>Halomonadaceae</taxon>
        <taxon>Litchfieldella</taxon>
    </lineage>
</organism>
<dbReference type="RefSeq" id="WP_189467890.1">
    <property type="nucleotide sequence ID" value="NZ_BMXS01000006.1"/>
</dbReference>
<sequence length="108" mass="12088">MPEQATTEDFLAVRIGKREVKRSLIHCNLDAIISDGYRDNSRRAVGENLPALGVWSRMINYSLRIASITQSIIGDPTNKFIDAEAKIQELVDQLLHVKVASLFSRSFG</sequence>
<reference evidence="2" key="1">
    <citation type="journal article" date="2019" name="Int. J. Syst. Evol. Microbiol.">
        <title>The Global Catalogue of Microorganisms (GCM) 10K type strain sequencing project: providing services to taxonomists for standard genome sequencing and annotation.</title>
        <authorList>
            <consortium name="The Broad Institute Genomics Platform"/>
            <consortium name="The Broad Institute Genome Sequencing Center for Infectious Disease"/>
            <person name="Wu L."/>
            <person name="Ma J."/>
        </authorList>
    </citation>
    <scope>NUCLEOTIDE SEQUENCE [LARGE SCALE GENOMIC DNA]</scope>
    <source>
        <strain evidence="2">KCTC 22228</strain>
    </source>
</reference>
<name>A0ABQ2YQF3_9GAMM</name>
<dbReference type="EMBL" id="BMXS01000006">
    <property type="protein sequence ID" value="GGX89113.1"/>
    <property type="molecule type" value="Genomic_DNA"/>
</dbReference>
<keyword evidence="2" id="KW-1185">Reference proteome</keyword>
<dbReference type="Proteomes" id="UP000653056">
    <property type="component" value="Unassembled WGS sequence"/>
</dbReference>
<gene>
    <name evidence="1" type="ORF">GCM10007160_15580</name>
</gene>
<comment type="caution">
    <text evidence="1">The sequence shown here is derived from an EMBL/GenBank/DDBJ whole genome shotgun (WGS) entry which is preliminary data.</text>
</comment>
<proteinExistence type="predicted"/>
<protein>
    <submittedName>
        <fullName evidence="1">Uncharacterized protein</fullName>
    </submittedName>
</protein>
<evidence type="ECO:0000313" key="2">
    <source>
        <dbReference type="Proteomes" id="UP000653056"/>
    </source>
</evidence>
<evidence type="ECO:0000313" key="1">
    <source>
        <dbReference type="EMBL" id="GGX89113.1"/>
    </source>
</evidence>